<dbReference type="AlphaFoldDB" id="A0A6V8MFX9"/>
<sequence>MEFAAKLSEVPDWGKKLVKVGGQEILLVKTKGEVYACEPECPHQYAPLSGALVKEAGKITCQRHGYKFDLKTGACDPFPEYTLKVYPVEVRGEDIYVAVG</sequence>
<dbReference type="GO" id="GO:0051537">
    <property type="term" value="F:2 iron, 2 sulfur cluster binding"/>
    <property type="evidence" value="ECO:0007669"/>
    <property type="project" value="UniProtKB-KW"/>
</dbReference>
<dbReference type="PANTHER" id="PTHR21496:SF23">
    <property type="entry name" value="3-PHENYLPROPIONATE_CINNAMIC ACID DIOXYGENASE FERREDOXIN SUBUNIT"/>
    <property type="match status" value="1"/>
</dbReference>
<gene>
    <name evidence="6" type="ORF">GMST_12460</name>
</gene>
<dbReference type="PROSITE" id="PS51296">
    <property type="entry name" value="RIESKE"/>
    <property type="match status" value="1"/>
</dbReference>
<evidence type="ECO:0000256" key="4">
    <source>
        <dbReference type="ARBA" id="ARBA00023014"/>
    </source>
</evidence>
<keyword evidence="3" id="KW-0408">Iron</keyword>
<evidence type="ECO:0000256" key="3">
    <source>
        <dbReference type="ARBA" id="ARBA00023004"/>
    </source>
</evidence>
<protein>
    <submittedName>
        <fullName evidence="6">(2Fe-2S) ferredoxin</fullName>
    </submittedName>
</protein>
<evidence type="ECO:0000259" key="5">
    <source>
        <dbReference type="PROSITE" id="PS51296"/>
    </source>
</evidence>
<reference evidence="7" key="1">
    <citation type="submission" date="2020-06" db="EMBL/GenBank/DDBJ databases">
        <title>Draft genomic sequence of Geomonas sp. Red330.</title>
        <authorList>
            <person name="Itoh H."/>
            <person name="Zhenxing X."/>
            <person name="Ushijima N."/>
            <person name="Masuda Y."/>
            <person name="Shiratori Y."/>
            <person name="Senoo K."/>
        </authorList>
    </citation>
    <scope>NUCLEOTIDE SEQUENCE [LARGE SCALE GENOMIC DNA]</scope>
    <source>
        <strain evidence="7">Red330</strain>
    </source>
</reference>
<evidence type="ECO:0000313" key="7">
    <source>
        <dbReference type="Proteomes" id="UP000556026"/>
    </source>
</evidence>
<organism evidence="6 7">
    <name type="scientific">Geomonas silvestris</name>
    <dbReference type="NCBI Taxonomy" id="2740184"/>
    <lineage>
        <taxon>Bacteria</taxon>
        <taxon>Pseudomonadati</taxon>
        <taxon>Thermodesulfobacteriota</taxon>
        <taxon>Desulfuromonadia</taxon>
        <taxon>Geobacterales</taxon>
        <taxon>Geobacteraceae</taxon>
        <taxon>Geomonas</taxon>
    </lineage>
</organism>
<dbReference type="EMBL" id="BLXX01000002">
    <property type="protein sequence ID" value="GFO58921.1"/>
    <property type="molecule type" value="Genomic_DNA"/>
</dbReference>
<keyword evidence="4" id="KW-0411">Iron-sulfur</keyword>
<keyword evidence="2" id="KW-0479">Metal-binding</keyword>
<evidence type="ECO:0000256" key="2">
    <source>
        <dbReference type="ARBA" id="ARBA00022723"/>
    </source>
</evidence>
<dbReference type="SUPFAM" id="SSF50022">
    <property type="entry name" value="ISP domain"/>
    <property type="match status" value="1"/>
</dbReference>
<proteinExistence type="predicted"/>
<dbReference type="RefSeq" id="WP_183353760.1">
    <property type="nucleotide sequence ID" value="NZ_BLXX01000002.1"/>
</dbReference>
<dbReference type="PANTHER" id="PTHR21496">
    <property type="entry name" value="FERREDOXIN-RELATED"/>
    <property type="match status" value="1"/>
</dbReference>
<dbReference type="InterPro" id="IPR036922">
    <property type="entry name" value="Rieske_2Fe-2S_sf"/>
</dbReference>
<evidence type="ECO:0000256" key="1">
    <source>
        <dbReference type="ARBA" id="ARBA00022714"/>
    </source>
</evidence>
<dbReference type="GO" id="GO:0046872">
    <property type="term" value="F:metal ion binding"/>
    <property type="evidence" value="ECO:0007669"/>
    <property type="project" value="UniProtKB-KW"/>
</dbReference>
<dbReference type="InterPro" id="IPR017941">
    <property type="entry name" value="Rieske_2Fe-2S"/>
</dbReference>
<feature type="domain" description="Rieske" evidence="5">
    <location>
        <begin position="2"/>
        <end position="97"/>
    </location>
</feature>
<accession>A0A6V8MFX9</accession>
<dbReference type="Gene3D" id="2.102.10.10">
    <property type="entry name" value="Rieske [2Fe-2S] iron-sulphur domain"/>
    <property type="match status" value="1"/>
</dbReference>
<dbReference type="Pfam" id="PF00355">
    <property type="entry name" value="Rieske"/>
    <property type="match status" value="1"/>
</dbReference>
<dbReference type="Proteomes" id="UP000556026">
    <property type="component" value="Unassembled WGS sequence"/>
</dbReference>
<keyword evidence="7" id="KW-1185">Reference proteome</keyword>
<keyword evidence="1" id="KW-0001">2Fe-2S</keyword>
<evidence type="ECO:0000313" key="6">
    <source>
        <dbReference type="EMBL" id="GFO58921.1"/>
    </source>
</evidence>
<comment type="caution">
    <text evidence="6">The sequence shown here is derived from an EMBL/GenBank/DDBJ whole genome shotgun (WGS) entry which is preliminary data.</text>
</comment>
<name>A0A6V8MFX9_9BACT</name>